<feature type="transmembrane region" description="Helical" evidence="7">
    <location>
        <begin position="134"/>
        <end position="159"/>
    </location>
</feature>
<dbReference type="InterPro" id="IPR048279">
    <property type="entry name" value="MdtK-like"/>
</dbReference>
<dbReference type="InterPro" id="IPR002528">
    <property type="entry name" value="MATE_fam"/>
</dbReference>
<dbReference type="Pfam" id="PF01554">
    <property type="entry name" value="MatE"/>
    <property type="match status" value="2"/>
</dbReference>
<keyword evidence="3" id="KW-1003">Cell membrane</keyword>
<evidence type="ECO:0000256" key="5">
    <source>
        <dbReference type="ARBA" id="ARBA00022989"/>
    </source>
</evidence>
<keyword evidence="6 7" id="KW-0472">Membrane</keyword>
<dbReference type="Proteomes" id="UP000823619">
    <property type="component" value="Unassembled WGS sequence"/>
</dbReference>
<dbReference type="PANTHER" id="PTHR43549:SF3">
    <property type="entry name" value="MULTIDRUG RESISTANCE PROTEIN YPNP-RELATED"/>
    <property type="match status" value="1"/>
</dbReference>
<reference evidence="8" key="1">
    <citation type="submission" date="2020-10" db="EMBL/GenBank/DDBJ databases">
        <authorList>
            <person name="Gilroy R."/>
        </authorList>
    </citation>
    <scope>NUCLEOTIDE SEQUENCE</scope>
    <source>
        <strain evidence="8">D5-748</strain>
    </source>
</reference>
<accession>A0A9D9HAN5</accession>
<feature type="transmembrane region" description="Helical" evidence="7">
    <location>
        <begin position="318"/>
        <end position="336"/>
    </location>
</feature>
<dbReference type="NCBIfam" id="TIGR00797">
    <property type="entry name" value="matE"/>
    <property type="match status" value="1"/>
</dbReference>
<feature type="transmembrane region" description="Helical" evidence="7">
    <location>
        <begin position="58"/>
        <end position="80"/>
    </location>
</feature>
<comment type="subcellular location">
    <subcellularLocation>
        <location evidence="1">Cell membrane</location>
        <topology evidence="1">Multi-pass membrane protein</topology>
    </subcellularLocation>
</comment>
<feature type="transmembrane region" description="Helical" evidence="7">
    <location>
        <begin position="415"/>
        <end position="435"/>
    </location>
</feature>
<reference evidence="8" key="2">
    <citation type="journal article" date="2021" name="PeerJ">
        <title>Extensive microbial diversity within the chicken gut microbiome revealed by metagenomics and culture.</title>
        <authorList>
            <person name="Gilroy R."/>
            <person name="Ravi A."/>
            <person name="Getino M."/>
            <person name="Pursley I."/>
            <person name="Horton D.L."/>
            <person name="Alikhan N.F."/>
            <person name="Baker D."/>
            <person name="Gharbi K."/>
            <person name="Hall N."/>
            <person name="Watson M."/>
            <person name="Adriaenssens E.M."/>
            <person name="Foster-Nyarko E."/>
            <person name="Jarju S."/>
            <person name="Secka A."/>
            <person name="Antonio M."/>
            <person name="Oren A."/>
            <person name="Chaudhuri R.R."/>
            <person name="La Ragione R."/>
            <person name="Hildebrand F."/>
            <person name="Pallen M.J."/>
        </authorList>
    </citation>
    <scope>NUCLEOTIDE SEQUENCE</scope>
    <source>
        <strain evidence="8">D5-748</strain>
    </source>
</reference>
<organism evidence="8 9">
    <name type="scientific">Candidatus Cryptobacteroides merdavium</name>
    <dbReference type="NCBI Taxonomy" id="2840769"/>
    <lineage>
        <taxon>Bacteria</taxon>
        <taxon>Pseudomonadati</taxon>
        <taxon>Bacteroidota</taxon>
        <taxon>Bacteroidia</taxon>
        <taxon>Bacteroidales</taxon>
        <taxon>Candidatus Cryptobacteroides</taxon>
    </lineage>
</organism>
<evidence type="ECO:0000256" key="4">
    <source>
        <dbReference type="ARBA" id="ARBA00022692"/>
    </source>
</evidence>
<dbReference type="EMBL" id="JADIMO010000007">
    <property type="protein sequence ID" value="MBO8444134.1"/>
    <property type="molecule type" value="Genomic_DNA"/>
</dbReference>
<feature type="transmembrane region" description="Helical" evidence="7">
    <location>
        <begin position="233"/>
        <end position="250"/>
    </location>
</feature>
<feature type="transmembrane region" description="Helical" evidence="7">
    <location>
        <begin position="92"/>
        <end position="114"/>
    </location>
</feature>
<dbReference type="GO" id="GO:0042910">
    <property type="term" value="F:xenobiotic transmembrane transporter activity"/>
    <property type="evidence" value="ECO:0007669"/>
    <property type="project" value="InterPro"/>
</dbReference>
<evidence type="ECO:0000256" key="3">
    <source>
        <dbReference type="ARBA" id="ARBA00022475"/>
    </source>
</evidence>
<comment type="caution">
    <text evidence="8">The sequence shown here is derived from an EMBL/GenBank/DDBJ whole genome shotgun (WGS) entry which is preliminary data.</text>
</comment>
<proteinExistence type="predicted"/>
<sequence length="503" mass="54308">MKELDLTKGSVSGTLARFAVPFLLANVLQALYGGADLFVTGQFDDAASVAGVAIGSQVMQTVTGIILGLATGTTVLIAIASGSKNEREAADTIGTSIWLFGIIAAALTLAMTTLHGHLAQLMHTPAEAMADTRHYLLICSAGIPFITGYNVVCAILRGLGDSRTPLYFVGIACFINIALDFILIGGCGMRAMGAAIATTASQGISFASALWYLHRKRFHFRFTRKDVRLKGKIAARIASIGAPIALQDALINVSFLMITVIVNGMGVIASAAVGVVEKIIVFAMLPPQAIASAVAAMTAQNYGAGLAGRVKSCLRSGIAMALVFGVSVCIYCQFFPETLAALFSNDSAVVAMAAQYLRGYSIDCIMVSFVFCINTWFSGQGNSLFPMIHSLAATFLFRIPLSWTASRLEPTGLVLMGYAPPASTFVSLIICLIYIRYWNRRNYRTNSSQITEQFTAKLPNNLLPNYRTIYRQITEQIQAKLPNFKKYAYLYHCILKEYGRIYT</sequence>
<feature type="transmembrane region" description="Helical" evidence="7">
    <location>
        <begin position="256"/>
        <end position="276"/>
    </location>
</feature>
<evidence type="ECO:0000256" key="2">
    <source>
        <dbReference type="ARBA" id="ARBA00022448"/>
    </source>
</evidence>
<keyword evidence="5 7" id="KW-1133">Transmembrane helix</keyword>
<dbReference type="AlphaFoldDB" id="A0A9D9HAN5"/>
<dbReference type="InterPro" id="IPR052031">
    <property type="entry name" value="Membrane_Transporter-Flippase"/>
</dbReference>
<name>A0A9D9HAN5_9BACT</name>
<keyword evidence="4 7" id="KW-0812">Transmembrane</keyword>
<feature type="transmembrane region" description="Helical" evidence="7">
    <location>
        <begin position="191"/>
        <end position="213"/>
    </location>
</feature>
<feature type="transmembrane region" description="Helical" evidence="7">
    <location>
        <begin position="166"/>
        <end position="185"/>
    </location>
</feature>
<protein>
    <submittedName>
        <fullName evidence="8">MATE family efflux transporter</fullName>
    </submittedName>
</protein>
<gene>
    <name evidence="8" type="ORF">IAC23_00320</name>
</gene>
<dbReference type="GO" id="GO:0015297">
    <property type="term" value="F:antiporter activity"/>
    <property type="evidence" value="ECO:0007669"/>
    <property type="project" value="InterPro"/>
</dbReference>
<dbReference type="PIRSF" id="PIRSF006603">
    <property type="entry name" value="DinF"/>
    <property type="match status" value="1"/>
</dbReference>
<feature type="transmembrane region" description="Helical" evidence="7">
    <location>
        <begin position="356"/>
        <end position="377"/>
    </location>
</feature>
<keyword evidence="2" id="KW-0813">Transport</keyword>
<evidence type="ECO:0000256" key="7">
    <source>
        <dbReference type="SAM" id="Phobius"/>
    </source>
</evidence>
<dbReference type="GO" id="GO:0005886">
    <property type="term" value="C:plasma membrane"/>
    <property type="evidence" value="ECO:0007669"/>
    <property type="project" value="UniProtKB-SubCell"/>
</dbReference>
<evidence type="ECO:0000313" key="8">
    <source>
        <dbReference type="EMBL" id="MBO8444134.1"/>
    </source>
</evidence>
<evidence type="ECO:0000256" key="1">
    <source>
        <dbReference type="ARBA" id="ARBA00004651"/>
    </source>
</evidence>
<dbReference type="CDD" id="cd13138">
    <property type="entry name" value="MATE_yoeA_like"/>
    <property type="match status" value="1"/>
</dbReference>
<dbReference type="PANTHER" id="PTHR43549">
    <property type="entry name" value="MULTIDRUG RESISTANCE PROTEIN YPNP-RELATED"/>
    <property type="match status" value="1"/>
</dbReference>
<evidence type="ECO:0000256" key="6">
    <source>
        <dbReference type="ARBA" id="ARBA00023136"/>
    </source>
</evidence>
<evidence type="ECO:0000313" key="9">
    <source>
        <dbReference type="Proteomes" id="UP000823619"/>
    </source>
</evidence>